<dbReference type="InterPro" id="IPR002818">
    <property type="entry name" value="DJ-1/PfpI"/>
</dbReference>
<evidence type="ECO:0000259" key="2">
    <source>
        <dbReference type="Pfam" id="PF01965"/>
    </source>
</evidence>
<dbReference type="GO" id="GO:0006508">
    <property type="term" value="P:proteolysis"/>
    <property type="evidence" value="ECO:0007669"/>
    <property type="project" value="UniProtKB-KW"/>
</dbReference>
<proteinExistence type="inferred from homology"/>
<organism evidence="3 4">
    <name type="scientific">Pontibacter lucknowensis</name>
    <dbReference type="NCBI Taxonomy" id="1077936"/>
    <lineage>
        <taxon>Bacteria</taxon>
        <taxon>Pseudomonadati</taxon>
        <taxon>Bacteroidota</taxon>
        <taxon>Cytophagia</taxon>
        <taxon>Cytophagales</taxon>
        <taxon>Hymenobacteraceae</taxon>
        <taxon>Pontibacter</taxon>
    </lineage>
</organism>
<dbReference type="Gene3D" id="3.40.50.880">
    <property type="match status" value="1"/>
</dbReference>
<dbReference type="PROSITE" id="PS51276">
    <property type="entry name" value="PEPTIDASE_C56_PFPI"/>
    <property type="match status" value="1"/>
</dbReference>
<keyword evidence="3" id="KW-0378">Hydrolase</keyword>
<dbReference type="Proteomes" id="UP000185924">
    <property type="component" value="Unassembled WGS sequence"/>
</dbReference>
<dbReference type="SUPFAM" id="SSF52317">
    <property type="entry name" value="Class I glutamine amidotransferase-like"/>
    <property type="match status" value="1"/>
</dbReference>
<dbReference type="PANTHER" id="PTHR42733:SF12">
    <property type="entry name" value="PROTEINASE"/>
    <property type="match status" value="1"/>
</dbReference>
<dbReference type="STRING" id="1077936.SAMN05421545_0738"/>
<dbReference type="GO" id="GO:0008233">
    <property type="term" value="F:peptidase activity"/>
    <property type="evidence" value="ECO:0007669"/>
    <property type="project" value="UniProtKB-KW"/>
</dbReference>
<keyword evidence="3" id="KW-0645">Protease</keyword>
<name>A0A1N6U895_9BACT</name>
<dbReference type="NCBIfam" id="TIGR01382">
    <property type="entry name" value="PfpI"/>
    <property type="match status" value="1"/>
</dbReference>
<evidence type="ECO:0000313" key="3">
    <source>
        <dbReference type="EMBL" id="SIQ61731.1"/>
    </source>
</evidence>
<dbReference type="InterPro" id="IPR006286">
    <property type="entry name" value="C56_PfpI-like"/>
</dbReference>
<keyword evidence="4" id="KW-1185">Reference proteome</keyword>
<accession>A0A1N6U895</accession>
<dbReference type="AlphaFoldDB" id="A0A1N6U895"/>
<feature type="domain" description="DJ-1/PfpI" evidence="2">
    <location>
        <begin position="8"/>
        <end position="176"/>
    </location>
</feature>
<reference evidence="4" key="1">
    <citation type="submission" date="2017-01" db="EMBL/GenBank/DDBJ databases">
        <authorList>
            <person name="Varghese N."/>
            <person name="Submissions S."/>
        </authorList>
    </citation>
    <scope>NUCLEOTIDE SEQUENCE [LARGE SCALE GENOMIC DNA]</scope>
    <source>
        <strain evidence="4">DM9</strain>
    </source>
</reference>
<dbReference type="Pfam" id="PF01965">
    <property type="entry name" value="DJ-1_PfpI"/>
    <property type="match status" value="1"/>
</dbReference>
<evidence type="ECO:0000313" key="4">
    <source>
        <dbReference type="Proteomes" id="UP000185924"/>
    </source>
</evidence>
<dbReference type="CDD" id="cd03134">
    <property type="entry name" value="GATase1_PfpI_like"/>
    <property type="match status" value="1"/>
</dbReference>
<dbReference type="OrthoDB" id="9792284at2"/>
<comment type="similarity">
    <text evidence="1">Belongs to the peptidase C56 family.</text>
</comment>
<dbReference type="EMBL" id="FTNM01000001">
    <property type="protein sequence ID" value="SIQ61731.1"/>
    <property type="molecule type" value="Genomic_DNA"/>
</dbReference>
<evidence type="ECO:0000256" key="1">
    <source>
        <dbReference type="ARBA" id="ARBA00008542"/>
    </source>
</evidence>
<sequence length="185" mass="20489">MANKLEGKKIAIVVTDGFEQVEFTEPKKALEEAGAQTHIIALKDGEVKGWDHTDWGDKFKVDKTIDNVNADDYNGLLLPGGVMSPDKLRANDKVVNFVSKFMESGKPVAAICHGPWTLIETGKLQGKKMTSYHTLKTDLKNAGAEWVDQEVVVDNGLVTSRNPDDIPAFNKKIIEEFAEGRHEPR</sequence>
<dbReference type="PANTHER" id="PTHR42733">
    <property type="entry name" value="DJ-1 PROTEIN"/>
    <property type="match status" value="1"/>
</dbReference>
<protein>
    <submittedName>
        <fullName evidence="3">Protease I</fullName>
    </submittedName>
</protein>
<gene>
    <name evidence="3" type="ORF">SAMN05421545_0738</name>
</gene>
<dbReference type="RefSeq" id="WP_076421101.1">
    <property type="nucleotide sequence ID" value="NZ_FTNM01000001.1"/>
</dbReference>
<dbReference type="InterPro" id="IPR029062">
    <property type="entry name" value="Class_I_gatase-like"/>
</dbReference>